<dbReference type="Proteomes" id="UP000015105">
    <property type="component" value="Chromosome 4D"/>
</dbReference>
<dbReference type="Gramene" id="AET4Gv20596000.28">
    <property type="protein sequence ID" value="AET4Gv20596000.28"/>
    <property type="gene ID" value="AET4Gv20596000"/>
</dbReference>
<feature type="compositionally biased region" description="Low complexity" evidence="1">
    <location>
        <begin position="97"/>
        <end position="110"/>
    </location>
</feature>
<feature type="region of interest" description="Disordered" evidence="1">
    <location>
        <begin position="95"/>
        <end position="118"/>
    </location>
</feature>
<reference evidence="2" key="4">
    <citation type="submission" date="2019-03" db="UniProtKB">
        <authorList>
            <consortium name="EnsemblPlants"/>
        </authorList>
    </citation>
    <scope>IDENTIFICATION</scope>
</reference>
<feature type="region of interest" description="Disordered" evidence="1">
    <location>
        <begin position="20"/>
        <end position="55"/>
    </location>
</feature>
<reference evidence="2" key="5">
    <citation type="journal article" date="2021" name="G3 (Bethesda)">
        <title>Aegilops tauschii genome assembly Aet v5.0 features greater sequence contiguity and improved annotation.</title>
        <authorList>
            <person name="Wang L."/>
            <person name="Zhu T."/>
            <person name="Rodriguez J.C."/>
            <person name="Deal K.R."/>
            <person name="Dubcovsky J."/>
            <person name="McGuire P.E."/>
            <person name="Lux T."/>
            <person name="Spannagl M."/>
            <person name="Mayer K.F.X."/>
            <person name="Baldrich P."/>
            <person name="Meyers B.C."/>
            <person name="Huo N."/>
            <person name="Gu Y.Q."/>
            <person name="Zhou H."/>
            <person name="Devos K.M."/>
            <person name="Bennetzen J.L."/>
            <person name="Unver T."/>
            <person name="Budak H."/>
            <person name="Gulick P.J."/>
            <person name="Galiba G."/>
            <person name="Kalapos B."/>
            <person name="Nelson D.R."/>
            <person name="Li P."/>
            <person name="You F.M."/>
            <person name="Luo M.C."/>
            <person name="Dvorak J."/>
        </authorList>
    </citation>
    <scope>NUCLEOTIDE SEQUENCE [LARGE SCALE GENOMIC DNA]</scope>
    <source>
        <strain evidence="2">cv. AL8/78</strain>
    </source>
</reference>
<organism evidence="2 3">
    <name type="scientific">Aegilops tauschii subsp. strangulata</name>
    <name type="common">Goatgrass</name>
    <dbReference type="NCBI Taxonomy" id="200361"/>
    <lineage>
        <taxon>Eukaryota</taxon>
        <taxon>Viridiplantae</taxon>
        <taxon>Streptophyta</taxon>
        <taxon>Embryophyta</taxon>
        <taxon>Tracheophyta</taxon>
        <taxon>Spermatophyta</taxon>
        <taxon>Magnoliopsida</taxon>
        <taxon>Liliopsida</taxon>
        <taxon>Poales</taxon>
        <taxon>Poaceae</taxon>
        <taxon>BOP clade</taxon>
        <taxon>Pooideae</taxon>
        <taxon>Triticodae</taxon>
        <taxon>Triticeae</taxon>
        <taxon>Triticinae</taxon>
        <taxon>Aegilops</taxon>
    </lineage>
</organism>
<name>A0A453IL82_AEGTS</name>
<evidence type="ECO:0000256" key="1">
    <source>
        <dbReference type="SAM" id="MobiDB-lite"/>
    </source>
</evidence>
<proteinExistence type="predicted"/>
<feature type="compositionally biased region" description="Basic and acidic residues" evidence="1">
    <location>
        <begin position="35"/>
        <end position="55"/>
    </location>
</feature>
<dbReference type="EnsemblPlants" id="AET4Gv20596000.28">
    <property type="protein sequence ID" value="AET4Gv20596000.28"/>
    <property type="gene ID" value="AET4Gv20596000"/>
</dbReference>
<reference evidence="3" key="1">
    <citation type="journal article" date="2014" name="Science">
        <title>Ancient hybridizations among the ancestral genomes of bread wheat.</title>
        <authorList>
            <consortium name="International Wheat Genome Sequencing Consortium,"/>
            <person name="Marcussen T."/>
            <person name="Sandve S.R."/>
            <person name="Heier L."/>
            <person name="Spannagl M."/>
            <person name="Pfeifer M."/>
            <person name="Jakobsen K.S."/>
            <person name="Wulff B.B."/>
            <person name="Steuernagel B."/>
            <person name="Mayer K.F."/>
            <person name="Olsen O.A."/>
        </authorList>
    </citation>
    <scope>NUCLEOTIDE SEQUENCE [LARGE SCALE GENOMIC DNA]</scope>
    <source>
        <strain evidence="3">cv. AL8/78</strain>
    </source>
</reference>
<evidence type="ECO:0000313" key="3">
    <source>
        <dbReference type="Proteomes" id="UP000015105"/>
    </source>
</evidence>
<reference evidence="2" key="3">
    <citation type="journal article" date="2017" name="Nature">
        <title>Genome sequence of the progenitor of the wheat D genome Aegilops tauschii.</title>
        <authorList>
            <person name="Luo M.C."/>
            <person name="Gu Y.Q."/>
            <person name="Puiu D."/>
            <person name="Wang H."/>
            <person name="Twardziok S.O."/>
            <person name="Deal K.R."/>
            <person name="Huo N."/>
            <person name="Zhu T."/>
            <person name="Wang L."/>
            <person name="Wang Y."/>
            <person name="McGuire P.E."/>
            <person name="Liu S."/>
            <person name="Long H."/>
            <person name="Ramasamy R.K."/>
            <person name="Rodriguez J.C."/>
            <person name="Van S.L."/>
            <person name="Yuan L."/>
            <person name="Wang Z."/>
            <person name="Xia Z."/>
            <person name="Xiao L."/>
            <person name="Anderson O.D."/>
            <person name="Ouyang S."/>
            <person name="Liang Y."/>
            <person name="Zimin A.V."/>
            <person name="Pertea G."/>
            <person name="Qi P."/>
            <person name="Bennetzen J.L."/>
            <person name="Dai X."/>
            <person name="Dawson M.W."/>
            <person name="Muller H.G."/>
            <person name="Kugler K."/>
            <person name="Rivarola-Duarte L."/>
            <person name="Spannagl M."/>
            <person name="Mayer K.F.X."/>
            <person name="Lu F.H."/>
            <person name="Bevan M.W."/>
            <person name="Leroy P."/>
            <person name="Li P."/>
            <person name="You F.M."/>
            <person name="Sun Q."/>
            <person name="Liu Z."/>
            <person name="Lyons E."/>
            <person name="Wicker T."/>
            <person name="Salzberg S.L."/>
            <person name="Devos K.M."/>
            <person name="Dvorak J."/>
        </authorList>
    </citation>
    <scope>NUCLEOTIDE SEQUENCE [LARGE SCALE GENOMIC DNA]</scope>
    <source>
        <strain evidence="2">cv. AL8/78</strain>
    </source>
</reference>
<protein>
    <submittedName>
        <fullName evidence="2">Uncharacterized protein</fullName>
    </submittedName>
</protein>
<accession>A0A453IL82</accession>
<reference evidence="3" key="2">
    <citation type="journal article" date="2017" name="Nat. Plants">
        <title>The Aegilops tauschii genome reveals multiple impacts of transposons.</title>
        <authorList>
            <person name="Zhao G."/>
            <person name="Zou C."/>
            <person name="Li K."/>
            <person name="Wang K."/>
            <person name="Li T."/>
            <person name="Gao L."/>
            <person name="Zhang X."/>
            <person name="Wang H."/>
            <person name="Yang Z."/>
            <person name="Liu X."/>
            <person name="Jiang W."/>
            <person name="Mao L."/>
            <person name="Kong X."/>
            <person name="Jiao Y."/>
            <person name="Jia J."/>
        </authorList>
    </citation>
    <scope>NUCLEOTIDE SEQUENCE [LARGE SCALE GENOMIC DNA]</scope>
    <source>
        <strain evidence="3">cv. AL8/78</strain>
    </source>
</reference>
<dbReference type="AlphaFoldDB" id="A0A453IL82"/>
<sequence length="118" mass="13104">MMVMMVMAWRGAWQLAPCKSPRDAAGDSDLQSSSGRDRVGCTGRRVDTGHTAKAQGPHECRRVYLLRICDVIRRYALAARTEMYNMIGRVRVHGEKSSSGGASLHDSSLSFGRQCMRK</sequence>
<keyword evidence="3" id="KW-1185">Reference proteome</keyword>
<evidence type="ECO:0000313" key="2">
    <source>
        <dbReference type="EnsemblPlants" id="AET4Gv20596000.28"/>
    </source>
</evidence>